<reference evidence="6" key="1">
    <citation type="journal article" date="2014" name="Nat. Genet.">
        <title>Genome of the human hookworm Necator americanus.</title>
        <authorList>
            <person name="Tang Y.T."/>
            <person name="Gao X."/>
            <person name="Rosa B.A."/>
            <person name="Abubucker S."/>
            <person name="Hallsworth-Pepin K."/>
            <person name="Martin J."/>
            <person name="Tyagi R."/>
            <person name="Heizer E."/>
            <person name="Zhang X."/>
            <person name="Bhonagiri-Palsikar V."/>
            <person name="Minx P."/>
            <person name="Warren W.C."/>
            <person name="Wang Q."/>
            <person name="Zhan B."/>
            <person name="Hotez P.J."/>
            <person name="Sternberg P.W."/>
            <person name="Dougall A."/>
            <person name="Gaze S.T."/>
            <person name="Mulvenna J."/>
            <person name="Sotillo J."/>
            <person name="Ranganathan S."/>
            <person name="Rabelo E.M."/>
            <person name="Wilson R.K."/>
            <person name="Felgner P.L."/>
            <person name="Bethony J."/>
            <person name="Hawdon J.M."/>
            <person name="Gasser R.B."/>
            <person name="Loukas A."/>
            <person name="Mitreva M."/>
        </authorList>
    </citation>
    <scope>NUCLEOTIDE SEQUENCE [LARGE SCALE GENOMIC DNA]</scope>
</reference>
<dbReference type="Gene3D" id="3.40.630.30">
    <property type="match status" value="1"/>
</dbReference>
<dbReference type="EMBL" id="KI658997">
    <property type="protein sequence ID" value="ETN80694.1"/>
    <property type="molecule type" value="Genomic_DNA"/>
</dbReference>
<name>W2TGG6_NECAM</name>
<dbReference type="OrthoDB" id="447510at2759"/>
<keyword evidence="2" id="KW-0012">Acyltransferase</keyword>
<dbReference type="GO" id="GO:0005874">
    <property type="term" value="C:microtubule"/>
    <property type="evidence" value="ECO:0007669"/>
    <property type="project" value="InterPro"/>
</dbReference>
<gene>
    <name evidence="5" type="ORF">NECAME_09016</name>
</gene>
<dbReference type="KEGG" id="nai:NECAME_09016"/>
<accession>W2TGG6</accession>
<proteinExistence type="predicted"/>
<organism evidence="5 6">
    <name type="scientific">Necator americanus</name>
    <name type="common">Human hookworm</name>
    <dbReference type="NCBI Taxonomy" id="51031"/>
    <lineage>
        <taxon>Eukaryota</taxon>
        <taxon>Metazoa</taxon>
        <taxon>Ecdysozoa</taxon>
        <taxon>Nematoda</taxon>
        <taxon>Chromadorea</taxon>
        <taxon>Rhabditida</taxon>
        <taxon>Rhabditina</taxon>
        <taxon>Rhabditomorpha</taxon>
        <taxon>Strongyloidea</taxon>
        <taxon>Ancylostomatidae</taxon>
        <taxon>Bunostominae</taxon>
        <taxon>Necator</taxon>
    </lineage>
</organism>
<dbReference type="GO" id="GO:0019799">
    <property type="term" value="F:tubulin N-acetyltransferase activity"/>
    <property type="evidence" value="ECO:0007669"/>
    <property type="project" value="InterPro"/>
</dbReference>
<dbReference type="InterPro" id="IPR007965">
    <property type="entry name" value="GNAT_ATAT"/>
</dbReference>
<keyword evidence="1" id="KW-0808">Transferase</keyword>
<feature type="chain" id="PRO_5004825102" description="N-acetyltransferase domain-containing protein" evidence="3">
    <location>
        <begin position="21"/>
        <end position="83"/>
    </location>
</feature>
<dbReference type="AlphaFoldDB" id="W2TGG6"/>
<dbReference type="PANTHER" id="PTHR12327:SF0">
    <property type="entry name" value="ALPHA-TUBULIN N-ACETYLTRANSFERASE 1"/>
    <property type="match status" value="1"/>
</dbReference>
<sequence length="83" mass="9384">MLTWLKILCLLDFYVHFSEQRKGHGKAIIDYMLQNEHAEAYQVIHSAYECHSIVQISALQSGSNLQSLYSETVTPDPGVTVSK</sequence>
<evidence type="ECO:0000259" key="4">
    <source>
        <dbReference type="PROSITE" id="PS51730"/>
    </source>
</evidence>
<keyword evidence="3" id="KW-0732">Signal</keyword>
<keyword evidence="6" id="KW-1185">Reference proteome</keyword>
<feature type="signal peptide" evidence="3">
    <location>
        <begin position="1"/>
        <end position="20"/>
    </location>
</feature>
<protein>
    <recommendedName>
        <fullName evidence="4">N-acetyltransferase domain-containing protein</fullName>
    </recommendedName>
</protein>
<evidence type="ECO:0000313" key="5">
    <source>
        <dbReference type="EMBL" id="ETN80694.1"/>
    </source>
</evidence>
<evidence type="ECO:0000256" key="1">
    <source>
        <dbReference type="ARBA" id="ARBA00022679"/>
    </source>
</evidence>
<dbReference type="PROSITE" id="PS51730">
    <property type="entry name" value="GNAT_ATAT"/>
    <property type="match status" value="1"/>
</dbReference>
<evidence type="ECO:0000256" key="2">
    <source>
        <dbReference type="ARBA" id="ARBA00023315"/>
    </source>
</evidence>
<dbReference type="Pfam" id="PF05301">
    <property type="entry name" value="Acetyltransf_16"/>
    <property type="match status" value="1"/>
</dbReference>
<dbReference type="Proteomes" id="UP000053676">
    <property type="component" value="Unassembled WGS sequence"/>
</dbReference>
<dbReference type="InterPro" id="IPR038746">
    <property type="entry name" value="Atat"/>
</dbReference>
<evidence type="ECO:0000313" key="6">
    <source>
        <dbReference type="Proteomes" id="UP000053676"/>
    </source>
</evidence>
<dbReference type="PANTHER" id="PTHR12327">
    <property type="entry name" value="ALPHA-TUBULIN N-ACETYLTRANSFERASE 1"/>
    <property type="match status" value="1"/>
</dbReference>
<feature type="domain" description="N-acetyltransferase" evidence="4">
    <location>
        <begin position="1"/>
        <end position="82"/>
    </location>
</feature>
<evidence type="ECO:0000256" key="3">
    <source>
        <dbReference type="SAM" id="SignalP"/>
    </source>
</evidence>